<organism evidence="2 3">
    <name type="scientific">Photinus pyralis</name>
    <name type="common">Common eastern firefly</name>
    <name type="synonym">Lampyris pyralis</name>
    <dbReference type="NCBI Taxonomy" id="7054"/>
    <lineage>
        <taxon>Eukaryota</taxon>
        <taxon>Metazoa</taxon>
        <taxon>Ecdysozoa</taxon>
        <taxon>Arthropoda</taxon>
        <taxon>Hexapoda</taxon>
        <taxon>Insecta</taxon>
        <taxon>Pterygota</taxon>
        <taxon>Neoptera</taxon>
        <taxon>Endopterygota</taxon>
        <taxon>Coleoptera</taxon>
        <taxon>Polyphaga</taxon>
        <taxon>Elateriformia</taxon>
        <taxon>Elateroidea</taxon>
        <taxon>Lampyridae</taxon>
        <taxon>Lampyrinae</taxon>
        <taxon>Photinus</taxon>
    </lineage>
</organism>
<dbReference type="AlphaFoldDB" id="A0A5N3ZZM0"/>
<keyword evidence="1" id="KW-0812">Transmembrane</keyword>
<evidence type="ECO:0000313" key="3">
    <source>
        <dbReference type="Proteomes" id="UP000327044"/>
    </source>
</evidence>
<feature type="transmembrane region" description="Helical" evidence="1">
    <location>
        <begin position="20"/>
        <end position="43"/>
    </location>
</feature>
<protein>
    <submittedName>
        <fullName evidence="2">Uncharacterized protein</fullName>
    </submittedName>
</protein>
<keyword evidence="1" id="KW-0472">Membrane</keyword>
<keyword evidence="1" id="KW-1133">Transmembrane helix</keyword>
<dbReference type="Proteomes" id="UP000327044">
    <property type="component" value="Unassembled WGS sequence"/>
</dbReference>
<dbReference type="InParanoid" id="A0A5N3ZZM0"/>
<name>A0A5N3ZZM0_PHOPY</name>
<evidence type="ECO:0000256" key="1">
    <source>
        <dbReference type="SAM" id="Phobius"/>
    </source>
</evidence>
<reference evidence="2 3" key="1">
    <citation type="journal article" date="2018" name="Elife">
        <title>Firefly genomes illuminate parallel origins of bioluminescence in beetles.</title>
        <authorList>
            <person name="Fallon T.R."/>
            <person name="Lower S.E."/>
            <person name="Chang C.H."/>
            <person name="Bessho-Uehara M."/>
            <person name="Martin G.J."/>
            <person name="Bewick A.J."/>
            <person name="Behringer M."/>
            <person name="Debat H.J."/>
            <person name="Wong I."/>
            <person name="Day J.C."/>
            <person name="Suvorov A."/>
            <person name="Silva C.J."/>
            <person name="Stanger-Hall K.F."/>
            <person name="Hall D.W."/>
            <person name="Schmitz R.J."/>
            <person name="Nelson D.R."/>
            <person name="Lewis S.M."/>
            <person name="Shigenobu S."/>
            <person name="Bybee S.M."/>
            <person name="Larracuente A.M."/>
            <person name="Oba Y."/>
            <person name="Weng J.K."/>
        </authorList>
    </citation>
    <scope>NUCLEOTIDE SEQUENCE [LARGE SCALE GENOMIC DNA]</scope>
    <source>
        <strain evidence="2">1611_PpyrPB1</strain>
        <tissue evidence="2">Whole body</tissue>
    </source>
</reference>
<comment type="caution">
    <text evidence="2">The sequence shown here is derived from an EMBL/GenBank/DDBJ whole genome shotgun (WGS) entry which is preliminary data.</text>
</comment>
<feature type="transmembrane region" description="Helical" evidence="1">
    <location>
        <begin position="55"/>
        <end position="78"/>
    </location>
</feature>
<sequence length="96" mass="11072">MTKGKTTAHLTKNRARHRVALSVTYYTLELDTPIVLSVIFAYTRVAVHVLTSLYVLHYVLISIFTLLVQQMLALRLYYNKIIVIIILKKLSLILNQ</sequence>
<accession>A0A5N3ZZM0</accession>
<evidence type="ECO:0000313" key="2">
    <source>
        <dbReference type="EMBL" id="KAB0790515.1"/>
    </source>
</evidence>
<dbReference type="EMBL" id="VVIM01001174">
    <property type="protein sequence ID" value="KAB0790515.1"/>
    <property type="molecule type" value="Genomic_DNA"/>
</dbReference>
<keyword evidence="3" id="KW-1185">Reference proteome</keyword>
<gene>
    <name evidence="2" type="ORF">PPYR_15086</name>
</gene>
<proteinExistence type="predicted"/>